<reference evidence="2" key="2">
    <citation type="submission" date="2022-10" db="EMBL/GenBank/DDBJ databases">
        <authorList>
            <consortium name="ENA_rothamsted_submissions"/>
            <consortium name="culmorum"/>
            <person name="King R."/>
        </authorList>
    </citation>
    <scope>NUCLEOTIDE SEQUENCE</scope>
</reference>
<keyword evidence="1" id="KW-0732">Signal</keyword>
<keyword evidence="3" id="KW-1185">Reference proteome</keyword>
<proteinExistence type="predicted"/>
<dbReference type="Pfam" id="PF10793">
    <property type="entry name" value="Gloverin"/>
    <property type="match status" value="1"/>
</dbReference>
<dbReference type="AlphaFoldDB" id="A0A9N9WGZ1"/>
<evidence type="ECO:0000256" key="1">
    <source>
        <dbReference type="SAM" id="SignalP"/>
    </source>
</evidence>
<dbReference type="InterPro" id="IPR019729">
    <property type="entry name" value="Gloverin-like_protein"/>
</dbReference>
<sequence length="174" mass="18879">MQLIVIISMAIFAFANAQVSSPPNYSQKYPKYYKFSKIARHQRDVTWDKKVGDGKVFGTLGSDDSGLFGKGGYKQDIFNDDRGKLQGQAYGSRMLGPNGDVSSFGGRLDFTDKNSQASLDVNKPIGGRPSVTGTGAGVWNFDKNTRLSAGGTITQELGRGKPDVGLKAQFQHDF</sequence>
<dbReference type="Proteomes" id="UP001153714">
    <property type="component" value="Chromosome 4"/>
</dbReference>
<evidence type="ECO:0008006" key="4">
    <source>
        <dbReference type="Google" id="ProtNLM"/>
    </source>
</evidence>
<organism evidence="2 3">
    <name type="scientific">Diatraea saccharalis</name>
    <name type="common">sugarcane borer</name>
    <dbReference type="NCBI Taxonomy" id="40085"/>
    <lineage>
        <taxon>Eukaryota</taxon>
        <taxon>Metazoa</taxon>
        <taxon>Ecdysozoa</taxon>
        <taxon>Arthropoda</taxon>
        <taxon>Hexapoda</taxon>
        <taxon>Insecta</taxon>
        <taxon>Pterygota</taxon>
        <taxon>Neoptera</taxon>
        <taxon>Endopterygota</taxon>
        <taxon>Lepidoptera</taxon>
        <taxon>Glossata</taxon>
        <taxon>Ditrysia</taxon>
        <taxon>Pyraloidea</taxon>
        <taxon>Crambidae</taxon>
        <taxon>Crambinae</taxon>
        <taxon>Diatraea</taxon>
    </lineage>
</organism>
<feature type="signal peptide" evidence="1">
    <location>
        <begin position="1"/>
        <end position="17"/>
    </location>
</feature>
<protein>
    <recommendedName>
        <fullName evidence="4">Gloverin</fullName>
    </recommendedName>
</protein>
<evidence type="ECO:0000313" key="2">
    <source>
        <dbReference type="EMBL" id="CAG9792430.1"/>
    </source>
</evidence>
<gene>
    <name evidence="2" type="ORF">DIATSA_LOCUS9959</name>
</gene>
<feature type="chain" id="PRO_5040268564" description="Gloverin" evidence="1">
    <location>
        <begin position="18"/>
        <end position="174"/>
    </location>
</feature>
<name>A0A9N9WGZ1_9NEOP</name>
<dbReference type="OrthoDB" id="7454098at2759"/>
<accession>A0A9N9WGZ1</accession>
<evidence type="ECO:0000313" key="3">
    <source>
        <dbReference type="Proteomes" id="UP001153714"/>
    </source>
</evidence>
<dbReference type="EMBL" id="OU893335">
    <property type="protein sequence ID" value="CAG9792430.1"/>
    <property type="molecule type" value="Genomic_DNA"/>
</dbReference>
<reference evidence="2" key="1">
    <citation type="submission" date="2021-12" db="EMBL/GenBank/DDBJ databases">
        <authorList>
            <person name="King R."/>
        </authorList>
    </citation>
    <scope>NUCLEOTIDE SEQUENCE</scope>
</reference>